<dbReference type="EMBL" id="UINC01094510">
    <property type="protein sequence ID" value="SVC49809.1"/>
    <property type="molecule type" value="Genomic_DNA"/>
</dbReference>
<reference evidence="1" key="1">
    <citation type="submission" date="2018-05" db="EMBL/GenBank/DDBJ databases">
        <authorList>
            <person name="Lanie J.A."/>
            <person name="Ng W.-L."/>
            <person name="Kazmierczak K.M."/>
            <person name="Andrzejewski T.M."/>
            <person name="Davidsen T.M."/>
            <person name="Wayne K.J."/>
            <person name="Tettelin H."/>
            <person name="Glass J.I."/>
            <person name="Rusch D."/>
            <person name="Podicherti R."/>
            <person name="Tsui H.-C.T."/>
            <person name="Winkler M.E."/>
        </authorList>
    </citation>
    <scope>NUCLEOTIDE SEQUENCE</scope>
</reference>
<accession>A0A382MLV5</accession>
<name>A0A382MLV5_9ZZZZ</name>
<feature type="non-terminal residue" evidence="1">
    <location>
        <position position="58"/>
    </location>
</feature>
<proteinExistence type="predicted"/>
<sequence length="58" mass="6827">MYSRYFYSDFGTGHSGENGYRFIYGYTFSGDWTGESFDYKDNLSGKKFTEDDRFISRG</sequence>
<organism evidence="1">
    <name type="scientific">marine metagenome</name>
    <dbReference type="NCBI Taxonomy" id="408172"/>
    <lineage>
        <taxon>unclassified sequences</taxon>
        <taxon>metagenomes</taxon>
        <taxon>ecological metagenomes</taxon>
    </lineage>
</organism>
<evidence type="ECO:0000313" key="1">
    <source>
        <dbReference type="EMBL" id="SVC49809.1"/>
    </source>
</evidence>
<gene>
    <name evidence="1" type="ORF">METZ01_LOCUS302663</name>
</gene>
<dbReference type="AlphaFoldDB" id="A0A382MLV5"/>
<protein>
    <submittedName>
        <fullName evidence="1">Uncharacterized protein</fullName>
    </submittedName>
</protein>